<dbReference type="PANTHER" id="PTHR43159">
    <property type="entry name" value="ENOYL-[ACYL-CARRIER-PROTEIN] REDUCTASE"/>
    <property type="match status" value="1"/>
</dbReference>
<dbReference type="GO" id="GO:0006633">
    <property type="term" value="P:fatty acid biosynthetic process"/>
    <property type="evidence" value="ECO:0007669"/>
    <property type="project" value="UniProtKB-UniPathway"/>
</dbReference>
<sequence length="294" mass="30817">MGIVGMNGLLHGKRGLVMGVANDHSIAWGIAKTLAAHGASLAFTYQGEALGKRVKPLAASVGSDVVLPCDVEDLSTVDSVFSQLGALWGSLDFVVHAIAFSDKSELKGRYADTTRENFVRTMVISCFSFTEIAKRAAALMPAGGSIITLTYGGSTRVMPNYNVMGVAKAALEASVRYLAVDYGPRGIRVNAISAGPVRTLAGAGISDARLMFNYQKRHAPLRRTVTTEEVGGAALYLLSDLSTGTTGEVHFVDSGYNIISMPHPEALKTVDAAEEAAEAREAAEAKAAAGHAAE</sequence>
<organism evidence="13 14">
    <name type="scientific">Blastochloris tepida</name>
    <dbReference type="NCBI Taxonomy" id="2233851"/>
    <lineage>
        <taxon>Bacteria</taxon>
        <taxon>Pseudomonadati</taxon>
        <taxon>Pseudomonadota</taxon>
        <taxon>Alphaproteobacteria</taxon>
        <taxon>Hyphomicrobiales</taxon>
        <taxon>Blastochloridaceae</taxon>
        <taxon>Blastochloris</taxon>
    </lineage>
</organism>
<name>A0A348G4I3_9HYPH</name>
<comment type="pathway">
    <text evidence="1">Lipid metabolism; fatty acid biosynthesis.</text>
</comment>
<feature type="binding site" evidence="12">
    <location>
        <position position="46"/>
    </location>
    <ligand>
        <name>NAD(+)</name>
        <dbReference type="ChEBI" id="CHEBI:57540"/>
    </ligand>
</feature>
<dbReference type="InterPro" id="IPR014358">
    <property type="entry name" value="Enoyl-ACP_Rdtase_NADH"/>
</dbReference>
<dbReference type="EC" id="1.3.1.9" evidence="10"/>
<dbReference type="Gene3D" id="3.40.50.720">
    <property type="entry name" value="NAD(P)-binding Rossmann-like Domain"/>
    <property type="match status" value="1"/>
</dbReference>
<evidence type="ECO:0000256" key="11">
    <source>
        <dbReference type="PIRSR" id="PIRSR000094-1"/>
    </source>
</evidence>
<evidence type="ECO:0000256" key="4">
    <source>
        <dbReference type="ARBA" id="ARBA00022832"/>
    </source>
</evidence>
<evidence type="ECO:0000256" key="9">
    <source>
        <dbReference type="ARBA" id="ARBA00048572"/>
    </source>
</evidence>
<comment type="similarity">
    <text evidence="2 10">Belongs to the short-chain dehydrogenases/reductases (SDR) family. FabI subfamily.</text>
</comment>
<reference evidence="13 14" key="1">
    <citation type="submission" date="2018-08" db="EMBL/GenBank/DDBJ databases">
        <title>Complete genome sequencing of Blastochloris tepida GI.</title>
        <authorList>
            <person name="Tsukatani Y."/>
            <person name="Mori H."/>
        </authorList>
    </citation>
    <scope>NUCLEOTIDE SEQUENCE [LARGE SCALE GENOMIC DNA]</scope>
    <source>
        <strain evidence="13 14">GI</strain>
    </source>
</reference>
<keyword evidence="5 10" id="KW-0560">Oxidoreductase</keyword>
<evidence type="ECO:0000256" key="7">
    <source>
        <dbReference type="ARBA" id="ARBA00023098"/>
    </source>
</evidence>
<comment type="catalytic activity">
    <reaction evidence="9 10">
        <text>a 2,3-saturated acyl-[ACP] + NAD(+) = a (2E)-enoyl-[ACP] + NADH + H(+)</text>
        <dbReference type="Rhea" id="RHEA:10240"/>
        <dbReference type="Rhea" id="RHEA-COMP:9925"/>
        <dbReference type="Rhea" id="RHEA-COMP:9926"/>
        <dbReference type="ChEBI" id="CHEBI:15378"/>
        <dbReference type="ChEBI" id="CHEBI:57540"/>
        <dbReference type="ChEBI" id="CHEBI:57945"/>
        <dbReference type="ChEBI" id="CHEBI:78784"/>
        <dbReference type="ChEBI" id="CHEBI:78785"/>
        <dbReference type="EC" id="1.3.1.9"/>
    </reaction>
</comment>
<dbReference type="AlphaFoldDB" id="A0A348G4I3"/>
<evidence type="ECO:0000256" key="1">
    <source>
        <dbReference type="ARBA" id="ARBA00005194"/>
    </source>
</evidence>
<feature type="binding site" evidence="12">
    <location>
        <position position="19"/>
    </location>
    <ligand>
        <name>NAD(+)</name>
        <dbReference type="ChEBI" id="CHEBI:57540"/>
    </ligand>
</feature>
<evidence type="ECO:0000256" key="6">
    <source>
        <dbReference type="ARBA" id="ARBA00023027"/>
    </source>
</evidence>
<feature type="active site" description="Proton acceptor" evidence="11">
    <location>
        <position position="151"/>
    </location>
</feature>
<dbReference type="UniPathway" id="UPA00094"/>
<dbReference type="EMBL" id="AP018907">
    <property type="protein sequence ID" value="BBF94466.1"/>
    <property type="molecule type" value="Genomic_DNA"/>
</dbReference>
<protein>
    <recommendedName>
        <fullName evidence="10">Enoyl-[acyl-carrier-protein] reductase [NADH]</fullName>
        <ecNumber evidence="10">1.3.1.9</ecNumber>
    </recommendedName>
</protein>
<dbReference type="FunFam" id="3.40.50.720:FF:000054">
    <property type="entry name" value="Enoyl-[acyl-carrier-protein] reductase [NADH]"/>
    <property type="match status" value="1"/>
</dbReference>
<dbReference type="GO" id="GO:0004318">
    <property type="term" value="F:enoyl-[acyl-carrier-protein] reductase (NADH) activity"/>
    <property type="evidence" value="ECO:0007669"/>
    <property type="project" value="UniProtKB-EC"/>
</dbReference>
<dbReference type="FunFam" id="1.10.8.400:FF:000001">
    <property type="entry name" value="Enoyl-[acyl-carrier-protein] reductase [NADH]"/>
    <property type="match status" value="1"/>
</dbReference>
<dbReference type="SUPFAM" id="SSF51735">
    <property type="entry name" value="NAD(P)-binding Rossmann-fold domains"/>
    <property type="match status" value="1"/>
</dbReference>
<keyword evidence="14" id="KW-1185">Reference proteome</keyword>
<evidence type="ECO:0000256" key="10">
    <source>
        <dbReference type="PIRNR" id="PIRNR000094"/>
    </source>
</evidence>
<proteinExistence type="inferred from homology"/>
<dbReference type="PIRSF" id="PIRSF000094">
    <property type="entry name" value="Enoyl-ACP_rdct"/>
    <property type="match status" value="1"/>
</dbReference>
<keyword evidence="8 10" id="KW-0275">Fatty acid biosynthesis</keyword>
<evidence type="ECO:0000256" key="12">
    <source>
        <dbReference type="PIRSR" id="PIRSR000094-3"/>
    </source>
</evidence>
<feature type="binding site" evidence="12">
    <location>
        <position position="98"/>
    </location>
    <ligand>
        <name>NAD(+)</name>
        <dbReference type="ChEBI" id="CHEBI:57540"/>
    </ligand>
</feature>
<keyword evidence="3 10" id="KW-0444">Lipid biosynthesis</keyword>
<accession>A0A348G4I3</accession>
<evidence type="ECO:0000256" key="8">
    <source>
        <dbReference type="ARBA" id="ARBA00023160"/>
    </source>
</evidence>
<evidence type="ECO:0000313" key="13">
    <source>
        <dbReference type="EMBL" id="BBF94466.1"/>
    </source>
</evidence>
<evidence type="ECO:0000313" key="14">
    <source>
        <dbReference type="Proteomes" id="UP000266934"/>
    </source>
</evidence>
<feature type="binding site" evidence="12">
    <location>
        <position position="168"/>
    </location>
    <ligand>
        <name>NAD(+)</name>
        <dbReference type="ChEBI" id="CHEBI:57540"/>
    </ligand>
</feature>
<dbReference type="PRINTS" id="PR00081">
    <property type="entry name" value="GDHRDH"/>
</dbReference>
<dbReference type="PANTHER" id="PTHR43159:SF2">
    <property type="entry name" value="ENOYL-[ACYL-CARRIER-PROTEIN] REDUCTASE [NADH], CHLOROPLASTIC"/>
    <property type="match status" value="1"/>
</dbReference>
<keyword evidence="6 10" id="KW-0520">NAD</keyword>
<evidence type="ECO:0000256" key="3">
    <source>
        <dbReference type="ARBA" id="ARBA00022516"/>
    </source>
</evidence>
<dbReference type="InterPro" id="IPR002347">
    <property type="entry name" value="SDR_fam"/>
</dbReference>
<dbReference type="Gene3D" id="1.10.8.400">
    <property type="entry name" value="Enoyl acyl carrier protein reductase"/>
    <property type="match status" value="1"/>
</dbReference>
<feature type="active site" description="Proton acceptor" evidence="11">
    <location>
        <position position="161"/>
    </location>
</feature>
<dbReference type="Pfam" id="PF13561">
    <property type="entry name" value="adh_short_C2"/>
    <property type="match status" value="1"/>
</dbReference>
<dbReference type="CDD" id="cd05372">
    <property type="entry name" value="ENR_SDR"/>
    <property type="match status" value="1"/>
</dbReference>
<dbReference type="Proteomes" id="UP000266934">
    <property type="component" value="Chromosome"/>
</dbReference>
<evidence type="ECO:0000256" key="2">
    <source>
        <dbReference type="ARBA" id="ARBA00009233"/>
    </source>
</evidence>
<feature type="binding site" evidence="12">
    <location>
        <begin position="197"/>
        <end position="201"/>
    </location>
    <ligand>
        <name>NAD(+)</name>
        <dbReference type="ChEBI" id="CHEBI:57540"/>
    </ligand>
</feature>
<feature type="binding site" evidence="12">
    <location>
        <begin position="25"/>
        <end position="26"/>
    </location>
    <ligand>
        <name>NAD(+)</name>
        <dbReference type="ChEBI" id="CHEBI:57540"/>
    </ligand>
</feature>
<gene>
    <name evidence="13" type="ORF">BLTE_31510</name>
</gene>
<keyword evidence="4" id="KW-0276">Fatty acid metabolism</keyword>
<dbReference type="KEGG" id="blag:BLTE_31510"/>
<feature type="binding site" evidence="12">
    <location>
        <begin position="70"/>
        <end position="71"/>
    </location>
    <ligand>
        <name>NAD(+)</name>
        <dbReference type="ChEBI" id="CHEBI:57540"/>
    </ligand>
</feature>
<dbReference type="NCBIfam" id="NF005078">
    <property type="entry name" value="PRK06505.1"/>
    <property type="match status" value="1"/>
</dbReference>
<evidence type="ECO:0000256" key="5">
    <source>
        <dbReference type="ARBA" id="ARBA00023002"/>
    </source>
</evidence>
<keyword evidence="7" id="KW-0443">Lipid metabolism</keyword>
<dbReference type="InterPro" id="IPR036291">
    <property type="entry name" value="NAD(P)-bd_dom_sf"/>
</dbReference>